<evidence type="ECO:0000256" key="5">
    <source>
        <dbReference type="ARBA" id="ARBA00022475"/>
    </source>
</evidence>
<evidence type="ECO:0000256" key="3">
    <source>
        <dbReference type="ARBA" id="ARBA00008883"/>
    </source>
</evidence>
<feature type="domain" description="Polysaccharide chain length determinant N-terminal" evidence="17">
    <location>
        <begin position="26"/>
        <end position="116"/>
    </location>
</feature>
<dbReference type="PANTHER" id="PTHR32309">
    <property type="entry name" value="TYROSINE-PROTEIN KINASE"/>
    <property type="match status" value="1"/>
</dbReference>
<gene>
    <name evidence="19" type="ORF">DU508_11515</name>
</gene>
<feature type="transmembrane region" description="Helical" evidence="16">
    <location>
        <begin position="40"/>
        <end position="60"/>
    </location>
</feature>
<keyword evidence="7" id="KW-0808">Transferase</keyword>
<dbReference type="InterPro" id="IPR005702">
    <property type="entry name" value="Wzc-like_C"/>
</dbReference>
<evidence type="ECO:0000256" key="16">
    <source>
        <dbReference type="SAM" id="Phobius"/>
    </source>
</evidence>
<dbReference type="CDD" id="cd05387">
    <property type="entry name" value="BY-kinase"/>
    <property type="match status" value="1"/>
</dbReference>
<dbReference type="InterPro" id="IPR003856">
    <property type="entry name" value="LPS_length_determ_N"/>
</dbReference>
<evidence type="ECO:0000256" key="15">
    <source>
        <dbReference type="ARBA" id="ARBA00051245"/>
    </source>
</evidence>
<evidence type="ECO:0000256" key="9">
    <source>
        <dbReference type="ARBA" id="ARBA00022741"/>
    </source>
</evidence>
<evidence type="ECO:0000256" key="13">
    <source>
        <dbReference type="ARBA" id="ARBA00023136"/>
    </source>
</evidence>
<protein>
    <recommendedName>
        <fullName evidence="4">non-specific protein-tyrosine kinase</fullName>
        <ecNumber evidence="4">2.7.10.2</ecNumber>
    </recommendedName>
</protein>
<keyword evidence="10 19" id="KW-0418">Kinase</keyword>
<evidence type="ECO:0000313" key="20">
    <source>
        <dbReference type="Proteomes" id="UP000253961"/>
    </source>
</evidence>
<dbReference type="GO" id="GO:0005886">
    <property type="term" value="C:plasma membrane"/>
    <property type="evidence" value="ECO:0007669"/>
    <property type="project" value="UniProtKB-SubCell"/>
</dbReference>
<evidence type="ECO:0000256" key="6">
    <source>
        <dbReference type="ARBA" id="ARBA00022519"/>
    </source>
</evidence>
<evidence type="ECO:0000256" key="7">
    <source>
        <dbReference type="ARBA" id="ARBA00022679"/>
    </source>
</evidence>
<dbReference type="PANTHER" id="PTHR32309:SF13">
    <property type="entry name" value="FERRIC ENTEROBACTIN TRANSPORT PROTEIN FEPE"/>
    <property type="match status" value="1"/>
</dbReference>
<dbReference type="GO" id="GO:0042802">
    <property type="term" value="F:identical protein binding"/>
    <property type="evidence" value="ECO:0007669"/>
    <property type="project" value="UniProtKB-ARBA"/>
</dbReference>
<keyword evidence="20" id="KW-1185">Reference proteome</keyword>
<keyword evidence="12 16" id="KW-1133">Transmembrane helix</keyword>
<keyword evidence="11" id="KW-0067">ATP-binding</keyword>
<dbReference type="SUPFAM" id="SSF52540">
    <property type="entry name" value="P-loop containing nucleoside triphosphate hydrolases"/>
    <property type="match status" value="1"/>
</dbReference>
<keyword evidence="9" id="KW-0547">Nucleotide-binding</keyword>
<accession>A0A369PVD6</accession>
<comment type="similarity">
    <text evidence="2">Belongs to the CpsD/CapB family.</text>
</comment>
<evidence type="ECO:0000259" key="17">
    <source>
        <dbReference type="Pfam" id="PF02706"/>
    </source>
</evidence>
<comment type="subcellular location">
    <subcellularLocation>
        <location evidence="1">Cell inner membrane</location>
        <topology evidence="1">Multi-pass membrane protein</topology>
    </subcellularLocation>
</comment>
<dbReference type="GO" id="GO:0005524">
    <property type="term" value="F:ATP binding"/>
    <property type="evidence" value="ECO:0007669"/>
    <property type="project" value="UniProtKB-KW"/>
</dbReference>
<evidence type="ECO:0000256" key="1">
    <source>
        <dbReference type="ARBA" id="ARBA00004429"/>
    </source>
</evidence>
<dbReference type="AlphaFoldDB" id="A0A369PVD6"/>
<dbReference type="GO" id="GO:0004715">
    <property type="term" value="F:non-membrane spanning protein tyrosine kinase activity"/>
    <property type="evidence" value="ECO:0007669"/>
    <property type="project" value="UniProtKB-EC"/>
</dbReference>
<sequence length="811" mass="91096">MICPKHSKKRYTLTELVQEKKAVSQSIDFYKIFRVFLSRWYWVAGTVAVALCGAWLYLWYTPPIYQTGASLKLEESNPTLGTGGQMPMQNYNYTDKIQAESFTIRSNEVIANAVKTLDYKVSYFLKGRVRTTELYPNVPFVIEIIKQDSVNFDRSLYAVKAVDDQHFEISVAENEHQKSTYQYGQLIDMGNMTFRIKDKIPGNSVYQFKFNSKEDFIGRAMGGLNIGEAARFTNVMSLSQTDGNTVFAADILNAIMKEYVKYDVIQRRRSARQTVDFIDNQLGFINTEAGKSGSTLANYKTQNKMIDLGSSTSMTVGKLADFERQKTELNIKLLGIKQLEDQVNNNRSKVEIGVDLEGDLSSGLGALVTQLNTLLANREAKLNQFTPESQPVKQIEQQIANVKSSIRNSIQGMRNNNEQTIRYIDSQIAGVNQNLSTIPVKEQNFVKLQTNFEVNNKVRSYLSEKKLEAEMNAAAIVPGASIVNPAYPSYYAISPNDNKAYSTALMLGLASGFGLILLVRFLNPYIYDKETVEGLTNTPIIGVIRKFPDYIDQDSRQALSLSKPKSVFAEFVRSVRTNLSFLASHKESKIICITSEISGEGKSFVTINLASTLALIEKRVILIAADLRKSKLHWAFGSDNKRGLSSLLSGQATLEQVITHDEVHHIDFIPSGPIPPNPSELLHTAAMKDLLKKLEEDYDYVLVDTAPVGLVSDAIPLIRSSDVNLFVIRSGVSQHRAANIPERLSREYGLSNLAIILNAFGDDALYSNYYTTDYSRGGGNSTYYYSDYSGYSGSGYYDDENRKWWMFWKKK</sequence>
<dbReference type="InterPro" id="IPR025669">
    <property type="entry name" value="AAA_dom"/>
</dbReference>
<evidence type="ECO:0000256" key="4">
    <source>
        <dbReference type="ARBA" id="ARBA00011903"/>
    </source>
</evidence>
<comment type="caution">
    <text evidence="19">The sequence shown here is derived from an EMBL/GenBank/DDBJ whole genome shotgun (WGS) entry which is preliminary data.</text>
</comment>
<evidence type="ECO:0000256" key="8">
    <source>
        <dbReference type="ARBA" id="ARBA00022692"/>
    </source>
</evidence>
<evidence type="ECO:0000256" key="10">
    <source>
        <dbReference type="ARBA" id="ARBA00022777"/>
    </source>
</evidence>
<keyword evidence="6" id="KW-0997">Cell inner membrane</keyword>
<comment type="similarity">
    <text evidence="3">Belongs to the etk/wzc family.</text>
</comment>
<keyword evidence="14" id="KW-0829">Tyrosine-protein kinase</keyword>
<dbReference type="EMBL" id="QPKV01000004">
    <property type="protein sequence ID" value="RDC56232.1"/>
    <property type="molecule type" value="Genomic_DNA"/>
</dbReference>
<feature type="domain" description="AAA" evidence="18">
    <location>
        <begin position="589"/>
        <end position="711"/>
    </location>
</feature>
<dbReference type="FunFam" id="3.40.50.300:FF:000527">
    <property type="entry name" value="Tyrosine-protein kinase etk"/>
    <property type="match status" value="1"/>
</dbReference>
<dbReference type="InterPro" id="IPR027417">
    <property type="entry name" value="P-loop_NTPase"/>
</dbReference>
<evidence type="ECO:0000313" key="19">
    <source>
        <dbReference type="EMBL" id="RDC56232.1"/>
    </source>
</evidence>
<dbReference type="Proteomes" id="UP000253961">
    <property type="component" value="Unassembled WGS sequence"/>
</dbReference>
<dbReference type="EC" id="2.7.10.2" evidence="4"/>
<reference evidence="19 20" key="1">
    <citation type="submission" date="2018-07" db="EMBL/GenBank/DDBJ databases">
        <title>Pedobacter sp. nov., isolated from soil.</title>
        <authorList>
            <person name="Zhou L.Y."/>
            <person name="Du Z.J."/>
        </authorList>
    </citation>
    <scope>NUCLEOTIDE SEQUENCE [LARGE SCALE GENOMIC DNA]</scope>
    <source>
        <strain evidence="19 20">JDX94</strain>
    </source>
</reference>
<keyword evidence="5" id="KW-1003">Cell membrane</keyword>
<comment type="catalytic activity">
    <reaction evidence="15">
        <text>L-tyrosyl-[protein] + ATP = O-phospho-L-tyrosyl-[protein] + ADP + H(+)</text>
        <dbReference type="Rhea" id="RHEA:10596"/>
        <dbReference type="Rhea" id="RHEA-COMP:10136"/>
        <dbReference type="Rhea" id="RHEA-COMP:20101"/>
        <dbReference type="ChEBI" id="CHEBI:15378"/>
        <dbReference type="ChEBI" id="CHEBI:30616"/>
        <dbReference type="ChEBI" id="CHEBI:46858"/>
        <dbReference type="ChEBI" id="CHEBI:61978"/>
        <dbReference type="ChEBI" id="CHEBI:456216"/>
        <dbReference type="EC" id="2.7.10.2"/>
    </reaction>
</comment>
<name>A0A369PVD6_9SPHI</name>
<evidence type="ECO:0000256" key="14">
    <source>
        <dbReference type="ARBA" id="ARBA00023137"/>
    </source>
</evidence>
<dbReference type="Pfam" id="PF02706">
    <property type="entry name" value="Wzz"/>
    <property type="match status" value="1"/>
</dbReference>
<dbReference type="Pfam" id="PF13614">
    <property type="entry name" value="AAA_31"/>
    <property type="match status" value="1"/>
</dbReference>
<dbReference type="Gene3D" id="3.40.50.300">
    <property type="entry name" value="P-loop containing nucleotide triphosphate hydrolases"/>
    <property type="match status" value="1"/>
</dbReference>
<evidence type="ECO:0000256" key="11">
    <source>
        <dbReference type="ARBA" id="ARBA00022840"/>
    </source>
</evidence>
<keyword evidence="13 16" id="KW-0472">Membrane</keyword>
<evidence type="ECO:0000259" key="18">
    <source>
        <dbReference type="Pfam" id="PF13614"/>
    </source>
</evidence>
<keyword evidence="8 16" id="KW-0812">Transmembrane</keyword>
<organism evidence="19 20">
    <name type="scientific">Pedobacter chinensis</name>
    <dbReference type="NCBI Taxonomy" id="2282421"/>
    <lineage>
        <taxon>Bacteria</taxon>
        <taxon>Pseudomonadati</taxon>
        <taxon>Bacteroidota</taxon>
        <taxon>Sphingobacteriia</taxon>
        <taxon>Sphingobacteriales</taxon>
        <taxon>Sphingobacteriaceae</taxon>
        <taxon>Pedobacter</taxon>
    </lineage>
</organism>
<evidence type="ECO:0000256" key="2">
    <source>
        <dbReference type="ARBA" id="ARBA00007316"/>
    </source>
</evidence>
<evidence type="ECO:0000256" key="12">
    <source>
        <dbReference type="ARBA" id="ARBA00022989"/>
    </source>
</evidence>
<dbReference type="NCBIfam" id="TIGR01007">
    <property type="entry name" value="eps_fam"/>
    <property type="match status" value="1"/>
</dbReference>
<dbReference type="InterPro" id="IPR050445">
    <property type="entry name" value="Bact_polysacc_biosynth/exp"/>
</dbReference>
<proteinExistence type="inferred from homology"/>